<keyword evidence="2" id="KW-1185">Reference proteome</keyword>
<gene>
    <name evidence="1" type="ORF">BDN70DRAFT_701518</name>
</gene>
<sequence length="157" mass="17076">MSDPSVGSPFYPISSRPISPSPALPTYFTNSQVPRLSHVYDLSVCRIYAHDARPTSLLPLRCPSSRSPPIHSSSSLAYARHFPLVFSSILYRLSGSSAPLPYPLAPSHPRPSHLISFPSHLSHVLHVQDLHLHPTSSTPVALQPMHASPSITSCTRG</sequence>
<comment type="caution">
    <text evidence="1">The sequence shown here is derived from an EMBL/GenBank/DDBJ whole genome shotgun (WGS) entry which is preliminary data.</text>
</comment>
<proteinExistence type="predicted"/>
<dbReference type="EMBL" id="MU155217">
    <property type="protein sequence ID" value="KAF9479235.1"/>
    <property type="molecule type" value="Genomic_DNA"/>
</dbReference>
<organism evidence="1 2">
    <name type="scientific">Pholiota conissans</name>
    <dbReference type="NCBI Taxonomy" id="109636"/>
    <lineage>
        <taxon>Eukaryota</taxon>
        <taxon>Fungi</taxon>
        <taxon>Dikarya</taxon>
        <taxon>Basidiomycota</taxon>
        <taxon>Agaricomycotina</taxon>
        <taxon>Agaricomycetes</taxon>
        <taxon>Agaricomycetidae</taxon>
        <taxon>Agaricales</taxon>
        <taxon>Agaricineae</taxon>
        <taxon>Strophariaceae</taxon>
        <taxon>Pholiota</taxon>
    </lineage>
</organism>
<dbReference type="AlphaFoldDB" id="A0A9P5Z2S7"/>
<reference evidence="1" key="1">
    <citation type="submission" date="2020-11" db="EMBL/GenBank/DDBJ databases">
        <authorList>
            <consortium name="DOE Joint Genome Institute"/>
            <person name="Ahrendt S."/>
            <person name="Riley R."/>
            <person name="Andreopoulos W."/>
            <person name="Labutti K."/>
            <person name="Pangilinan J."/>
            <person name="Ruiz-Duenas F.J."/>
            <person name="Barrasa J.M."/>
            <person name="Sanchez-Garcia M."/>
            <person name="Camarero S."/>
            <person name="Miyauchi S."/>
            <person name="Serrano A."/>
            <person name="Linde D."/>
            <person name="Babiker R."/>
            <person name="Drula E."/>
            <person name="Ayuso-Fernandez I."/>
            <person name="Pacheco R."/>
            <person name="Padilla G."/>
            <person name="Ferreira P."/>
            <person name="Barriuso J."/>
            <person name="Kellner H."/>
            <person name="Castanera R."/>
            <person name="Alfaro M."/>
            <person name="Ramirez L."/>
            <person name="Pisabarro A.G."/>
            <person name="Kuo A."/>
            <person name="Tritt A."/>
            <person name="Lipzen A."/>
            <person name="He G."/>
            <person name="Yan M."/>
            <person name="Ng V."/>
            <person name="Cullen D."/>
            <person name="Martin F."/>
            <person name="Rosso M.-N."/>
            <person name="Henrissat B."/>
            <person name="Hibbett D."/>
            <person name="Martinez A.T."/>
            <person name="Grigoriev I.V."/>
        </authorList>
    </citation>
    <scope>NUCLEOTIDE SEQUENCE</scope>
    <source>
        <strain evidence="1">CIRM-BRFM 674</strain>
    </source>
</reference>
<protein>
    <submittedName>
        <fullName evidence="1">Uncharacterized protein</fullName>
    </submittedName>
</protein>
<accession>A0A9P5Z2S7</accession>
<evidence type="ECO:0000313" key="1">
    <source>
        <dbReference type="EMBL" id="KAF9479235.1"/>
    </source>
</evidence>
<evidence type="ECO:0000313" key="2">
    <source>
        <dbReference type="Proteomes" id="UP000807469"/>
    </source>
</evidence>
<name>A0A9P5Z2S7_9AGAR</name>
<dbReference type="Proteomes" id="UP000807469">
    <property type="component" value="Unassembled WGS sequence"/>
</dbReference>